<gene>
    <name evidence="1" type="ORF">QJU97_10485</name>
</gene>
<dbReference type="EMBL" id="JASAYT010000049">
    <property type="protein sequence ID" value="MDP8175879.1"/>
    <property type="molecule type" value="Genomic_DNA"/>
</dbReference>
<dbReference type="Proteomes" id="UP001231736">
    <property type="component" value="Unassembled WGS sequence"/>
</dbReference>
<protein>
    <submittedName>
        <fullName evidence="1">Uncharacterized protein</fullName>
    </submittedName>
</protein>
<evidence type="ECO:0000313" key="1">
    <source>
        <dbReference type="EMBL" id="MDP8175879.1"/>
    </source>
</evidence>
<proteinExistence type="predicted"/>
<dbReference type="RefSeq" id="WP_306376391.1">
    <property type="nucleotide sequence ID" value="NZ_JASAYT010000049.1"/>
</dbReference>
<dbReference type="AlphaFoldDB" id="A0AAJ6P3L7"/>
<organism evidence="1 2">
    <name type="scientific">Phocoenobacter skyensis</name>
    <dbReference type="NCBI Taxonomy" id="97481"/>
    <lineage>
        <taxon>Bacteria</taxon>
        <taxon>Pseudomonadati</taxon>
        <taxon>Pseudomonadota</taxon>
        <taxon>Gammaproteobacteria</taxon>
        <taxon>Pasteurellales</taxon>
        <taxon>Pasteurellaceae</taxon>
        <taxon>Phocoenobacter</taxon>
    </lineage>
</organism>
<reference evidence="1" key="1">
    <citation type="journal article" date="2023" name="Front. Microbiol.">
        <title>Phylogeography and host specificity of Pasteurellaceae pathogenic to sea-farmed fish in the north-east Atlantic.</title>
        <authorList>
            <person name="Gulla S."/>
            <person name="Colquhoun D.J."/>
            <person name="Olsen A.B."/>
            <person name="Spilsberg B."/>
            <person name="Lagesen K."/>
            <person name="Aakesson C.P."/>
            <person name="Strom S."/>
            <person name="Manji F."/>
            <person name="Birkbeck T.H."/>
            <person name="Nilsen H.K."/>
        </authorList>
    </citation>
    <scope>NUCLEOTIDE SEQUENCE</scope>
    <source>
        <strain evidence="1">98B1</strain>
    </source>
</reference>
<name>A0AAJ6P3L7_9PAST</name>
<comment type="caution">
    <text evidence="1">The sequence shown here is derived from an EMBL/GenBank/DDBJ whole genome shotgun (WGS) entry which is preliminary data.</text>
</comment>
<evidence type="ECO:0000313" key="2">
    <source>
        <dbReference type="Proteomes" id="UP001231736"/>
    </source>
</evidence>
<accession>A0AAJ6P3L7</accession>
<sequence>MQQILLKINNFNIDTTIDDYDIDVTEFFDEIALDLEEIDPLTEQQKKDLIDALFGFIERSPSDMQENFSFIHLIESIDAPDYAIYDSKLIEINTKTGSKNTLLLLYRHINSLDVDEKKKYLPLLENIAQNSGYNDEVKELALELYEYQLEN</sequence>